<dbReference type="PROSITE" id="PS51257">
    <property type="entry name" value="PROKAR_LIPOPROTEIN"/>
    <property type="match status" value="1"/>
</dbReference>
<evidence type="ECO:0000256" key="1">
    <source>
        <dbReference type="SAM" id="SignalP"/>
    </source>
</evidence>
<comment type="caution">
    <text evidence="2">The sequence shown here is derived from an EMBL/GenBank/DDBJ whole genome shotgun (WGS) entry which is preliminary data.</text>
</comment>
<protein>
    <submittedName>
        <fullName evidence="2">Uncharacterized protein</fullName>
    </submittedName>
</protein>
<dbReference type="InParanoid" id="A0A146GD10"/>
<organism evidence="2 3">
    <name type="scientific">Terrimicrobium sacchariphilum</name>
    <dbReference type="NCBI Taxonomy" id="690879"/>
    <lineage>
        <taxon>Bacteria</taxon>
        <taxon>Pseudomonadati</taxon>
        <taxon>Verrucomicrobiota</taxon>
        <taxon>Terrimicrobiia</taxon>
        <taxon>Terrimicrobiales</taxon>
        <taxon>Terrimicrobiaceae</taxon>
        <taxon>Terrimicrobium</taxon>
    </lineage>
</organism>
<feature type="chain" id="PRO_5007524882" evidence="1">
    <location>
        <begin position="20"/>
        <end position="224"/>
    </location>
</feature>
<reference evidence="3" key="1">
    <citation type="journal article" date="2017" name="Genome Announc.">
        <title>Draft Genome Sequence of Terrimicrobium sacchariphilum NM-5T, a Facultative Anaerobic Soil Bacterium of the Class Spartobacteria.</title>
        <authorList>
            <person name="Qiu Y.L."/>
            <person name="Tourlousse D.M."/>
            <person name="Matsuura N."/>
            <person name="Ohashi A."/>
            <person name="Sekiguchi Y."/>
        </authorList>
    </citation>
    <scope>NUCLEOTIDE SEQUENCE [LARGE SCALE GENOMIC DNA]</scope>
    <source>
        <strain evidence="3">NM-5</strain>
    </source>
</reference>
<proteinExistence type="predicted"/>
<name>A0A146GD10_TERSA</name>
<dbReference type="RefSeq" id="WP_075080029.1">
    <property type="nucleotide sequence ID" value="NZ_BDCO01000002.1"/>
</dbReference>
<evidence type="ECO:0000313" key="2">
    <source>
        <dbReference type="EMBL" id="GAT34396.1"/>
    </source>
</evidence>
<accession>A0A146GD10</accession>
<dbReference type="EMBL" id="BDCO01000002">
    <property type="protein sequence ID" value="GAT34396.1"/>
    <property type="molecule type" value="Genomic_DNA"/>
</dbReference>
<dbReference type="Proteomes" id="UP000076023">
    <property type="component" value="Unassembled WGS sequence"/>
</dbReference>
<keyword evidence="3" id="KW-1185">Reference proteome</keyword>
<sequence length="224" mass="24708">MKSHPLPFILGLIACTVAALPGADVTVKSLAEAPDGEAAVSNVEQATEFEPVQARWRNWDAKETGKPEATDRRGISQMFTWPSTQGLKELGLRTDAFEHPLNRGVISPQKWTIDIQRLNEQGEVVDTVATLPVQLNPGDYRRGEYLVFDFSPAIKLLEGGRYGFHLRPESIVDGQRLYFSRTTAGSTPKLGGGAVQTPGAKLARYHQQSGEGQQYDLIFFLSHE</sequence>
<feature type="signal peptide" evidence="1">
    <location>
        <begin position="1"/>
        <end position="19"/>
    </location>
</feature>
<evidence type="ECO:0000313" key="3">
    <source>
        <dbReference type="Proteomes" id="UP000076023"/>
    </source>
</evidence>
<dbReference type="AlphaFoldDB" id="A0A146GD10"/>
<gene>
    <name evidence="2" type="ORF">TSACC_22821</name>
</gene>
<dbReference type="STRING" id="690879.TSACC_22821"/>
<keyword evidence="1" id="KW-0732">Signal</keyword>
<dbReference type="OrthoDB" id="9820691at2"/>